<name>A0AAF0ZEI7_9CHRO</name>
<evidence type="ECO:0000313" key="1">
    <source>
        <dbReference type="EMBL" id="WPF88903.1"/>
    </source>
</evidence>
<accession>A0AAF0ZEI7</accession>
<gene>
    <name evidence="1" type="ORF">SAY89_01130</name>
</gene>
<organism evidence="1">
    <name type="scientific">Cyanobacterium aponinum AL20115</name>
    <dbReference type="NCBI Taxonomy" id="3090662"/>
    <lineage>
        <taxon>Bacteria</taxon>
        <taxon>Bacillati</taxon>
        <taxon>Cyanobacteriota</taxon>
        <taxon>Cyanophyceae</taxon>
        <taxon>Oscillatoriophycideae</taxon>
        <taxon>Chroococcales</taxon>
        <taxon>Geminocystaceae</taxon>
        <taxon>Cyanobacterium</taxon>
    </lineage>
</organism>
<sequence length="91" mass="10870">MKFEWDENKRQTNITKHGIDFIDARKIFDYDTVTIEDNRFNYGEQRFIAIGLLNGKTIVVVYTEISNKIRIISARKATKNEQQIYFNEIYD</sequence>
<reference evidence="1" key="1">
    <citation type="submission" date="2023-11" db="EMBL/GenBank/DDBJ databases">
        <title>Genome sequence of Cyanobacterium aponinum BCRC AL20115.</title>
        <authorList>
            <person name="Chang H.-Y."/>
            <person name="Lin K.-M."/>
            <person name="Hsueh H.-T."/>
            <person name="Chu H.-A."/>
            <person name="Kuo C.-H."/>
        </authorList>
    </citation>
    <scope>NUCLEOTIDE SEQUENCE</scope>
    <source>
        <strain evidence="1">AL20115</strain>
    </source>
</reference>
<dbReference type="EMBL" id="CP138348">
    <property type="protein sequence ID" value="WPF88903.1"/>
    <property type="molecule type" value="Genomic_DNA"/>
</dbReference>
<protein>
    <submittedName>
        <fullName evidence="1">BrnT family toxin</fullName>
    </submittedName>
</protein>
<dbReference type="Gene3D" id="3.10.450.530">
    <property type="entry name" value="Ribonuclease toxin, BrnT, of type II toxin-antitoxin system"/>
    <property type="match status" value="1"/>
</dbReference>
<dbReference type="InterPro" id="IPR038573">
    <property type="entry name" value="BrnT_sf"/>
</dbReference>
<dbReference type="AlphaFoldDB" id="A0AAF0ZEI7"/>
<dbReference type="RefSeq" id="WP_190360961.1">
    <property type="nucleotide sequence ID" value="NZ_CP138348.1"/>
</dbReference>
<dbReference type="Pfam" id="PF04365">
    <property type="entry name" value="BrnT_toxin"/>
    <property type="match status" value="1"/>
</dbReference>
<dbReference type="InterPro" id="IPR007460">
    <property type="entry name" value="BrnT_toxin"/>
</dbReference>
<proteinExistence type="predicted"/>